<reference evidence="1 2" key="1">
    <citation type="journal article" date="2016" name="Nat. Commun.">
        <title>Thousands of microbial genomes shed light on interconnected biogeochemical processes in an aquifer system.</title>
        <authorList>
            <person name="Anantharaman K."/>
            <person name="Brown C.T."/>
            <person name="Hug L.A."/>
            <person name="Sharon I."/>
            <person name="Castelle C.J."/>
            <person name="Probst A.J."/>
            <person name="Thomas B.C."/>
            <person name="Singh A."/>
            <person name="Wilkins M.J."/>
            <person name="Karaoz U."/>
            <person name="Brodie E.L."/>
            <person name="Williams K.H."/>
            <person name="Hubbard S.S."/>
            <person name="Banfield J.F."/>
        </authorList>
    </citation>
    <scope>NUCLEOTIDE SEQUENCE [LARGE SCALE GENOMIC DNA]</scope>
</reference>
<proteinExistence type="predicted"/>
<evidence type="ECO:0000313" key="1">
    <source>
        <dbReference type="EMBL" id="OGC43627.1"/>
    </source>
</evidence>
<dbReference type="InterPro" id="IPR026444">
    <property type="entry name" value="Secre_tail"/>
</dbReference>
<accession>A0A1F4UFB7</accession>
<dbReference type="Gene3D" id="2.60.40.4070">
    <property type="match status" value="1"/>
</dbReference>
<gene>
    <name evidence="1" type="ORF">A2Y85_04175</name>
</gene>
<organism evidence="1 2">
    <name type="scientific">candidate division WOR-3 bacterium RBG_13_43_14</name>
    <dbReference type="NCBI Taxonomy" id="1802590"/>
    <lineage>
        <taxon>Bacteria</taxon>
        <taxon>Bacteria division WOR-3</taxon>
    </lineage>
</organism>
<evidence type="ECO:0000313" key="2">
    <source>
        <dbReference type="Proteomes" id="UP000177025"/>
    </source>
</evidence>
<dbReference type="SUPFAM" id="SSF117074">
    <property type="entry name" value="Hypothetical protein PA1324"/>
    <property type="match status" value="1"/>
</dbReference>
<dbReference type="EMBL" id="MEUM01000014">
    <property type="protein sequence ID" value="OGC43627.1"/>
    <property type="molecule type" value="Genomic_DNA"/>
</dbReference>
<evidence type="ECO:0008006" key="3">
    <source>
        <dbReference type="Google" id="ProtNLM"/>
    </source>
</evidence>
<dbReference type="AlphaFoldDB" id="A0A1F4UFB7"/>
<sequence>MNKIVVMIVCFVLWLQANPIFTDIINEVQTDTILGQKFELHHPCSLIYDIPLINTQVNTPGDLIAYIDTNIILDTCAYAAIDTSMLSGSFFLQPDSGYLWVYRSDYFGDDVYYPCSGYYFTLPPPEGTSLSRYYCRLSYYWSYLFDWYFDFTPTPGAANDDYPGCFISGHVYFNGSPAENAQVISICNESVVSPGPFYIYDTTYTDTAGYYEFDSLLPARYYIGANIPPNSIGDLSPKLFSLSPLTNFNLYVTGIIYSRLDQLPDHSATVFRNGIVIKFARIADNIKIYDINGRIIRSYSNCQEIVWSGDDQQRKKVGKGVYFVKAFDASQSTSYKIVLME</sequence>
<comment type="caution">
    <text evidence="1">The sequence shown here is derived from an EMBL/GenBank/DDBJ whole genome shotgun (WGS) entry which is preliminary data.</text>
</comment>
<dbReference type="NCBIfam" id="TIGR04183">
    <property type="entry name" value="Por_Secre_tail"/>
    <property type="match status" value="1"/>
</dbReference>
<protein>
    <recommendedName>
        <fullName evidence="3">Secretion system C-terminal sorting domain-containing protein</fullName>
    </recommendedName>
</protein>
<dbReference type="Proteomes" id="UP000177025">
    <property type="component" value="Unassembled WGS sequence"/>
</dbReference>
<name>A0A1F4UFB7_UNCW3</name>